<dbReference type="WBParaSite" id="NBR_0001767101-mRNA-1">
    <property type="protein sequence ID" value="NBR_0001767101-mRNA-1"/>
    <property type="gene ID" value="NBR_0001767101"/>
</dbReference>
<feature type="compositionally biased region" description="Polar residues" evidence="1">
    <location>
        <begin position="18"/>
        <end position="27"/>
    </location>
</feature>
<feature type="region of interest" description="Disordered" evidence="1">
    <location>
        <begin position="1"/>
        <end position="27"/>
    </location>
</feature>
<evidence type="ECO:0000313" key="3">
    <source>
        <dbReference type="Proteomes" id="UP000271162"/>
    </source>
</evidence>
<dbReference type="AlphaFoldDB" id="A0A0N4YKT1"/>
<evidence type="ECO:0000313" key="2">
    <source>
        <dbReference type="EMBL" id="VDL81329.1"/>
    </source>
</evidence>
<evidence type="ECO:0000256" key="1">
    <source>
        <dbReference type="SAM" id="MobiDB-lite"/>
    </source>
</evidence>
<feature type="region of interest" description="Disordered" evidence="1">
    <location>
        <begin position="45"/>
        <end position="75"/>
    </location>
</feature>
<evidence type="ECO:0000313" key="4">
    <source>
        <dbReference type="WBParaSite" id="NBR_0001767101-mRNA-1"/>
    </source>
</evidence>
<proteinExistence type="predicted"/>
<reference evidence="4" key="1">
    <citation type="submission" date="2017-02" db="UniProtKB">
        <authorList>
            <consortium name="WormBaseParasite"/>
        </authorList>
    </citation>
    <scope>IDENTIFICATION</scope>
</reference>
<reference evidence="2 3" key="2">
    <citation type="submission" date="2018-11" db="EMBL/GenBank/DDBJ databases">
        <authorList>
            <consortium name="Pathogen Informatics"/>
        </authorList>
    </citation>
    <scope>NUCLEOTIDE SEQUENCE [LARGE SCALE GENOMIC DNA]</scope>
</reference>
<dbReference type="EMBL" id="UYSL01022905">
    <property type="protein sequence ID" value="VDL81329.1"/>
    <property type="molecule type" value="Genomic_DNA"/>
</dbReference>
<organism evidence="4">
    <name type="scientific">Nippostrongylus brasiliensis</name>
    <name type="common">Rat hookworm</name>
    <dbReference type="NCBI Taxonomy" id="27835"/>
    <lineage>
        <taxon>Eukaryota</taxon>
        <taxon>Metazoa</taxon>
        <taxon>Ecdysozoa</taxon>
        <taxon>Nematoda</taxon>
        <taxon>Chromadorea</taxon>
        <taxon>Rhabditida</taxon>
        <taxon>Rhabditina</taxon>
        <taxon>Rhabditomorpha</taxon>
        <taxon>Strongyloidea</taxon>
        <taxon>Heligmosomidae</taxon>
        <taxon>Nippostrongylus</taxon>
    </lineage>
</organism>
<name>A0A0N4YKT1_NIPBR</name>
<sequence>MTTIRSQVVSAEVGDIPTSETPSHLKNLSATGHATCCLDSERGVSRDDKMSMRKRCSVKREPARTENIPLDENTPQMSQIRMKYWVVLPSRRQPVRGAVPR</sequence>
<keyword evidence="3" id="KW-1185">Reference proteome</keyword>
<dbReference type="Proteomes" id="UP000271162">
    <property type="component" value="Unassembled WGS sequence"/>
</dbReference>
<accession>A0A0N4YKT1</accession>
<protein>
    <submittedName>
        <fullName evidence="2 4">Uncharacterized protein</fullName>
    </submittedName>
</protein>
<gene>
    <name evidence="2" type="ORF">NBR_LOCUS17672</name>
</gene>